<keyword evidence="1" id="KW-0449">Lipoprotein</keyword>
<gene>
    <name evidence="1" type="ORF">AO382_1251</name>
</gene>
<protein>
    <submittedName>
        <fullName evidence="1">Putative lipoprotein</fullName>
    </submittedName>
</protein>
<organism evidence="1 2">
    <name type="scientific">Moraxella catarrhalis</name>
    <name type="common">Branhamella catarrhalis</name>
    <dbReference type="NCBI Taxonomy" id="480"/>
    <lineage>
        <taxon>Bacteria</taxon>
        <taxon>Pseudomonadati</taxon>
        <taxon>Pseudomonadota</taxon>
        <taxon>Gammaproteobacteria</taxon>
        <taxon>Moraxellales</taxon>
        <taxon>Moraxellaceae</taxon>
        <taxon>Moraxella</taxon>
    </lineage>
</organism>
<name>A0A7Z0UY94_MORCA</name>
<proteinExistence type="predicted"/>
<dbReference type="InterPro" id="IPR011673">
    <property type="entry name" value="DUF1615"/>
</dbReference>
<dbReference type="RefSeq" id="WP_064618837.1">
    <property type="nucleotide sequence ID" value="NZ_LXHE01000013.1"/>
</dbReference>
<evidence type="ECO:0000313" key="1">
    <source>
        <dbReference type="EMBL" id="OAV00518.1"/>
    </source>
</evidence>
<dbReference type="Proteomes" id="UP000078446">
    <property type="component" value="Unassembled WGS sequence"/>
</dbReference>
<comment type="caution">
    <text evidence="1">The sequence shown here is derived from an EMBL/GenBank/DDBJ whole genome shotgun (WGS) entry which is preliminary data.</text>
</comment>
<accession>A0A7Z0UY94</accession>
<reference evidence="1 2" key="1">
    <citation type="journal article" date="2016" name="Genome Biol. Evol.">
        <title>Comparative Genomic Analyses of the Moraxella catarrhalis Serosensitive and Seroresistant Lineages Demonstrate Their Independent Evolution.</title>
        <authorList>
            <person name="Earl J.P."/>
            <person name="de Vries S.P."/>
            <person name="Ahmed A."/>
            <person name="Powell E."/>
            <person name="Schultz M.P."/>
            <person name="Hermans P.W."/>
            <person name="Hill D.J."/>
            <person name="Zhou Z."/>
            <person name="Constantinidou C.I."/>
            <person name="Hu F.Z."/>
            <person name="Bootsma H.J."/>
            <person name="Ehrlich G.D."/>
        </authorList>
    </citation>
    <scope>NUCLEOTIDE SEQUENCE [LARGE SCALE GENOMIC DNA]</scope>
    <source>
        <strain evidence="1 2">Z7574</strain>
    </source>
</reference>
<evidence type="ECO:0000313" key="2">
    <source>
        <dbReference type="Proteomes" id="UP000078446"/>
    </source>
</evidence>
<dbReference type="EMBL" id="LXHE01000013">
    <property type="protein sequence ID" value="OAV00518.1"/>
    <property type="molecule type" value="Genomic_DNA"/>
</dbReference>
<dbReference type="Pfam" id="PF07759">
    <property type="entry name" value="DUF1615"/>
    <property type="match status" value="1"/>
</dbReference>
<dbReference type="PROSITE" id="PS51257">
    <property type="entry name" value="PROKAR_LIPOPROTEIN"/>
    <property type="match status" value="1"/>
</dbReference>
<sequence length="386" mass="43526">MRKMYPTSILLCAVVLSGCDAVKQTITDKPTLSDAQITKLIPKRVNNAKLWAADISDIFDELSLPKTTQNICTAIAVIDQESNFHADPSVPNLGNAALKAIDDKLEDKLGKNMASVFRTMLETRPTPENNFIKQIKAVKTEKQLDELYREIFDYFAKTYKVSPLTNITRLSGQGIDERINPVTTLGSMQVHIDYARAHRRASMSDRDLRADLYTRYGGLYYGIHRLMMYRAEYDKPLYRFADYNSGVYSSRNAAFQQRIATLSGDTLAIDGDLLLYKDGSPLSKISDTEAATIRLLANAAKPVSARQIRADFKKEKTSAFEQTATYRAVDEMFTDKFGRAPAYAIMPKVVISGPKLSQNFDTNWFATRVDKRYQTCMTTAKRHRLG</sequence>
<dbReference type="AlphaFoldDB" id="A0A7Z0UY94"/>